<proteinExistence type="predicted"/>
<sequence>MCYKDIVCKQKPSDKGCTYRNKIIYDLKSYHYEDIGQSEGIQSEKETDEASWRCSYCTDLITNYNNNHTKWSKEVQEIALDMMQAHC</sequence>
<evidence type="ECO:0000313" key="1">
    <source>
        <dbReference type="EMBL" id="MBV3123655.1"/>
    </source>
</evidence>
<evidence type="ECO:0000313" key="2">
    <source>
        <dbReference type="Proteomes" id="UP000777173"/>
    </source>
</evidence>
<name>A0AB35C5D0_9BACT</name>
<organism evidence="1 2">
    <name type="scientific">Phocaeicola dorei</name>
    <dbReference type="NCBI Taxonomy" id="357276"/>
    <lineage>
        <taxon>Bacteria</taxon>
        <taxon>Pseudomonadati</taxon>
        <taxon>Bacteroidota</taxon>
        <taxon>Bacteroidia</taxon>
        <taxon>Bacteroidales</taxon>
        <taxon>Bacteroidaceae</taxon>
        <taxon>Phocaeicola</taxon>
    </lineage>
</organism>
<accession>A0AB35C5D0</accession>
<reference evidence="1" key="1">
    <citation type="submission" date="2021-06" db="EMBL/GenBank/DDBJ databases">
        <title>Collection of gut derived symbiotic bacterial strains cultured from healthy donors.</title>
        <authorList>
            <person name="Lin H."/>
            <person name="Littmann E."/>
            <person name="Pamer E.G."/>
        </authorList>
    </citation>
    <scope>NUCLEOTIDE SEQUENCE</scope>
    <source>
        <strain evidence="1">MSK.5.10</strain>
    </source>
</reference>
<dbReference type="AlphaFoldDB" id="A0AB35C5D0"/>
<comment type="caution">
    <text evidence="1">The sequence shown here is derived from an EMBL/GenBank/DDBJ whole genome shotgun (WGS) entry which is preliminary data.</text>
</comment>
<dbReference type="RefSeq" id="WP_117596071.1">
    <property type="nucleotide sequence ID" value="NZ_DAWDYP010000051.1"/>
</dbReference>
<dbReference type="EMBL" id="JAHOAX010000008">
    <property type="protein sequence ID" value="MBV3123655.1"/>
    <property type="molecule type" value="Genomic_DNA"/>
</dbReference>
<gene>
    <name evidence="1" type="ORF">KSU80_10745</name>
</gene>
<protein>
    <submittedName>
        <fullName evidence="1">Uncharacterized protein</fullName>
    </submittedName>
</protein>
<dbReference type="Proteomes" id="UP000777173">
    <property type="component" value="Unassembled WGS sequence"/>
</dbReference>